<keyword evidence="1" id="KW-0812">Transmembrane</keyword>
<dbReference type="Proteomes" id="UP000280819">
    <property type="component" value="Unassembled WGS sequence"/>
</dbReference>
<evidence type="ECO:0000256" key="1">
    <source>
        <dbReference type="SAM" id="Phobius"/>
    </source>
</evidence>
<organism evidence="2 3">
    <name type="scientific">Arachnia propionica</name>
    <dbReference type="NCBI Taxonomy" id="1750"/>
    <lineage>
        <taxon>Bacteria</taxon>
        <taxon>Bacillati</taxon>
        <taxon>Actinomycetota</taxon>
        <taxon>Actinomycetes</taxon>
        <taxon>Propionibacteriales</taxon>
        <taxon>Propionibacteriaceae</taxon>
        <taxon>Arachnia</taxon>
    </lineage>
</organism>
<dbReference type="EMBL" id="RQZG01000021">
    <property type="protein sequence ID" value="RRD03379.1"/>
    <property type="molecule type" value="Genomic_DNA"/>
</dbReference>
<keyword evidence="1" id="KW-1133">Transmembrane helix</keyword>
<sequence length="442" mass="46991">MTGRQSWWLIRGAVIAGVCALLALGSTVSLLWRDLGATDMADVIISARLFYPVWAVVTGWLACWVTAQHTPDSVLVGAAPGRARTGVLAKELGSTMIAVVVGVLAGHLPVVLVSMARLPWSLADLLALAALLTGVASLVAVGACGALVAGPRVGIVLAPLAAVVTVVAPAFLINDVLLLNRSMSVMSASYMWSVGGPGLGERLLWSTQLIQIMFFALVGFTAFKVAVGMAEVHAARNRRGWTALGWVAAPLVVMAFLAFQQPLLTEEDSTAEVRCENTGDLELCLYPKAEGERQFIAELMSPLVPPVAQGQRPYVISQGGPRTPGHDHLGEAAGSRKEWGAVQVRSWAGRLLMTPAVECPQTALEDERNVLHDVALARIRFGAGKVTSPQIREIYDLVLGEGGQEAAVMDRFAAFDDADWAAWVAAHQDGLDRCLILPEDLP</sequence>
<dbReference type="RefSeq" id="WP_124845871.1">
    <property type="nucleotide sequence ID" value="NZ_RQZG01000021.1"/>
</dbReference>
<name>A0A3P1T1Z6_9ACTN</name>
<proteinExistence type="predicted"/>
<feature type="transmembrane region" description="Helical" evidence="1">
    <location>
        <begin position="12"/>
        <end position="32"/>
    </location>
</feature>
<feature type="transmembrane region" description="Helical" evidence="1">
    <location>
        <begin position="209"/>
        <end position="229"/>
    </location>
</feature>
<feature type="transmembrane region" description="Helical" evidence="1">
    <location>
        <begin position="125"/>
        <end position="148"/>
    </location>
</feature>
<feature type="transmembrane region" description="Helical" evidence="1">
    <location>
        <begin position="92"/>
        <end position="113"/>
    </location>
</feature>
<protein>
    <submittedName>
        <fullName evidence="2">Uncharacterized protein</fullName>
    </submittedName>
</protein>
<feature type="transmembrane region" description="Helical" evidence="1">
    <location>
        <begin position="155"/>
        <end position="173"/>
    </location>
</feature>
<evidence type="ECO:0000313" key="2">
    <source>
        <dbReference type="EMBL" id="RRD03379.1"/>
    </source>
</evidence>
<reference evidence="2 3" key="1">
    <citation type="submission" date="2018-11" db="EMBL/GenBank/DDBJ databases">
        <title>Genomes From Bacteria Associated with the Canine Oral Cavity: a Test Case for Automated Genome-Based Taxonomic Assignment.</title>
        <authorList>
            <person name="Coil D.A."/>
            <person name="Jospin G."/>
            <person name="Darling A.E."/>
            <person name="Wallis C."/>
            <person name="Davis I.J."/>
            <person name="Harris S."/>
            <person name="Eisen J.A."/>
            <person name="Holcombe L.J."/>
            <person name="O'Flynn C."/>
        </authorList>
    </citation>
    <scope>NUCLEOTIDE SEQUENCE [LARGE SCALE GENOMIC DNA]</scope>
    <source>
        <strain evidence="2 3">OH887_COT-365</strain>
    </source>
</reference>
<evidence type="ECO:0000313" key="3">
    <source>
        <dbReference type="Proteomes" id="UP000280819"/>
    </source>
</evidence>
<comment type="caution">
    <text evidence="2">The sequence shown here is derived from an EMBL/GenBank/DDBJ whole genome shotgun (WGS) entry which is preliminary data.</text>
</comment>
<dbReference type="AlphaFoldDB" id="A0A3P1T1Z6"/>
<feature type="transmembrane region" description="Helical" evidence="1">
    <location>
        <begin position="44"/>
        <end position="65"/>
    </location>
</feature>
<keyword evidence="1" id="KW-0472">Membrane</keyword>
<gene>
    <name evidence="2" type="ORF">EII34_14400</name>
</gene>
<feature type="transmembrane region" description="Helical" evidence="1">
    <location>
        <begin position="241"/>
        <end position="259"/>
    </location>
</feature>
<accession>A0A3P1T1Z6</accession>
<dbReference type="OrthoDB" id="9820131at2"/>